<reference evidence="4 5" key="1">
    <citation type="journal article" date="2019" name="Sci. Rep.">
        <title>Nanopore sequencing improves the draft genome of the human pathogenic amoeba Naegleria fowleri.</title>
        <authorList>
            <person name="Liechti N."/>
            <person name="Schurch N."/>
            <person name="Bruggmann R."/>
            <person name="Wittwer M."/>
        </authorList>
    </citation>
    <scope>NUCLEOTIDE SEQUENCE [LARGE SCALE GENOMIC DNA]</scope>
    <source>
        <strain evidence="4 5">ATCC 30894</strain>
    </source>
</reference>
<dbReference type="Gene3D" id="6.10.340.10">
    <property type="match status" value="1"/>
</dbReference>
<feature type="region of interest" description="Disordered" evidence="1">
    <location>
        <begin position="1"/>
        <end position="33"/>
    </location>
</feature>
<dbReference type="Gene3D" id="3.30.450.20">
    <property type="entry name" value="PAS domain"/>
    <property type="match status" value="1"/>
</dbReference>
<name>A0A6A5BYD4_NAEFO</name>
<protein>
    <recommendedName>
        <fullName evidence="3">Guanylate cyclase domain-containing protein</fullName>
    </recommendedName>
</protein>
<dbReference type="PANTHER" id="PTHR43081">
    <property type="entry name" value="ADENYLATE CYCLASE, TERMINAL-DIFFERENTIATION SPECIFIC-RELATED"/>
    <property type="match status" value="1"/>
</dbReference>
<feature type="transmembrane region" description="Helical" evidence="2">
    <location>
        <begin position="533"/>
        <end position="558"/>
    </location>
</feature>
<accession>A0A6A5BYD4</accession>
<feature type="transmembrane region" description="Helical" evidence="2">
    <location>
        <begin position="154"/>
        <end position="180"/>
    </location>
</feature>
<dbReference type="InterPro" id="IPR029787">
    <property type="entry name" value="Nucleotide_cyclase"/>
</dbReference>
<dbReference type="OrthoDB" id="60033at2759"/>
<keyword evidence="5" id="KW-1185">Reference proteome</keyword>
<dbReference type="CDD" id="cd07302">
    <property type="entry name" value="CHD"/>
    <property type="match status" value="1"/>
</dbReference>
<dbReference type="Gene3D" id="3.30.70.1230">
    <property type="entry name" value="Nucleotide cyclase"/>
    <property type="match status" value="1"/>
</dbReference>
<dbReference type="InterPro" id="IPR001054">
    <property type="entry name" value="A/G_cyclase"/>
</dbReference>
<dbReference type="GO" id="GO:0035556">
    <property type="term" value="P:intracellular signal transduction"/>
    <property type="evidence" value="ECO:0007669"/>
    <property type="project" value="InterPro"/>
</dbReference>
<organism evidence="4 5">
    <name type="scientific">Naegleria fowleri</name>
    <name type="common">Brain eating amoeba</name>
    <dbReference type="NCBI Taxonomy" id="5763"/>
    <lineage>
        <taxon>Eukaryota</taxon>
        <taxon>Discoba</taxon>
        <taxon>Heterolobosea</taxon>
        <taxon>Tetramitia</taxon>
        <taxon>Eutetramitia</taxon>
        <taxon>Vahlkampfiidae</taxon>
        <taxon>Naegleria</taxon>
    </lineage>
</organism>
<keyword evidence="2" id="KW-0812">Transmembrane</keyword>
<feature type="domain" description="Guanylate cyclase" evidence="3">
    <location>
        <begin position="641"/>
        <end position="773"/>
    </location>
</feature>
<dbReference type="OMA" id="WICMEAT"/>
<dbReference type="Pfam" id="PF00211">
    <property type="entry name" value="Guanylate_cyc"/>
    <property type="match status" value="1"/>
</dbReference>
<evidence type="ECO:0000313" key="4">
    <source>
        <dbReference type="EMBL" id="KAF0980386.1"/>
    </source>
</evidence>
<keyword evidence="2" id="KW-1133">Transmembrane helix</keyword>
<gene>
    <name evidence="4" type="ORF">FDP41_013600</name>
</gene>
<dbReference type="GO" id="GO:0006171">
    <property type="term" value="P:cAMP biosynthetic process"/>
    <property type="evidence" value="ECO:0007669"/>
    <property type="project" value="TreeGrafter"/>
</dbReference>
<dbReference type="EMBL" id="VFQX01000019">
    <property type="protein sequence ID" value="KAF0980386.1"/>
    <property type="molecule type" value="Genomic_DNA"/>
</dbReference>
<dbReference type="VEuPathDB" id="AmoebaDB:FDP41_013600"/>
<dbReference type="PROSITE" id="PS50125">
    <property type="entry name" value="GUANYLATE_CYCLASE_2"/>
    <property type="match status" value="1"/>
</dbReference>
<evidence type="ECO:0000256" key="2">
    <source>
        <dbReference type="SAM" id="Phobius"/>
    </source>
</evidence>
<dbReference type="SUPFAM" id="SSF55073">
    <property type="entry name" value="Nucleotide cyclase"/>
    <property type="match status" value="1"/>
</dbReference>
<evidence type="ECO:0000313" key="5">
    <source>
        <dbReference type="Proteomes" id="UP000444721"/>
    </source>
</evidence>
<dbReference type="InterPro" id="IPR050697">
    <property type="entry name" value="Adenylyl/Guanylyl_Cyclase_3/4"/>
</dbReference>
<dbReference type="AlphaFoldDB" id="A0A6A5BYD4"/>
<dbReference type="SMART" id="SM00044">
    <property type="entry name" value="CYCc"/>
    <property type="match status" value="1"/>
</dbReference>
<dbReference type="GeneID" id="68120815"/>
<sequence>MTHPPSGPRKALTSNRVYPADAPLQNPHHDNDTVLRVATPGAEGEPPHTQPQQQNHNMNDEYLFTKAKTMTKLHESTSQEKSRGWLAKSLTRTILKGFGSSTSVNELIDDFTIENDLVAKSRTFSSSIVSSSASNFEEMSKSNSLCVHCSFRCLLVSTMLIMIIIPVLTLVLLSIGFSVLASNDVKMQVIIQSYRRAHSYVDDFLWVCMEATYSLKNAIFKMYFMKKSSIDINEVNMYSPQVFENLMKILAVSHQQYIGKIYLLDFTPPTGDYIYVDTGYQVMEPLDNETEPMFEPRQEVFHITQPDNETSLQTTYYFTMFGNRRTVSLDEPTSHWDPRNDEYYYLSQIYDEALIPLDVQWQGETIEQRVYTCFQANIYSPHNSHFIGVTSINVNIEYLANFVRSFYVSPRSFVAIIEMFHREDGIHKRVIGFKNASSIAIYDPSLEYEYRIADEWEIGDPLLRHVVINIIPAKISGYSLYKDTSYPDAHVQTFLFEGEEYIVSHGVVNRTISLNMQWIVVVVAPETDFTSNVFMLAGVNVGISVLCLFASLFFSFIFSRAVSKPLTYFSSESKAISNLEINKGKPFHSAIKEVLELSTAFENMKMALRSFKKFVPSELVREMLQKGNEINLGGKLVNNLTIFFSDIENFTTLSEELEPPILIKQLSEYFHVLTEEIILEKGTLDKYIGDSVMGFWGAPQYSTLSGIRACKASLRCQMRMDELRKKWAKEKKPLMRCRIGIHSGSCIVGNFGSRWRLNYTIIGDSVNLASRLEGTNKFYNTQIIVSEDTYLRPYVSEQLEFRKLDKISVKGKSIGCVIYELLGRKKELPPIATILNEETSEIAKDQRPLPLVNEEMLQMRSVYDAALKNYLMGNFSDAAVQFEECLKLMPNDGPAATMLARSQHFSTHRPSNWDGVYHNVEK</sequence>
<dbReference type="Proteomes" id="UP000444721">
    <property type="component" value="Unassembled WGS sequence"/>
</dbReference>
<dbReference type="RefSeq" id="XP_044565099.1">
    <property type="nucleotide sequence ID" value="XM_044704249.1"/>
</dbReference>
<keyword evidence="2" id="KW-0472">Membrane</keyword>
<comment type="caution">
    <text evidence="4">The sequence shown here is derived from an EMBL/GenBank/DDBJ whole genome shotgun (WGS) entry which is preliminary data.</text>
</comment>
<dbReference type="VEuPathDB" id="AmoebaDB:NF0122260"/>
<evidence type="ECO:0000259" key="3">
    <source>
        <dbReference type="PROSITE" id="PS50125"/>
    </source>
</evidence>
<dbReference type="PANTHER" id="PTHR43081:SF1">
    <property type="entry name" value="ADENYLATE CYCLASE, TERMINAL-DIFFERENTIATION SPECIFIC"/>
    <property type="match status" value="1"/>
</dbReference>
<dbReference type="VEuPathDB" id="AmoebaDB:NfTy_027720"/>
<feature type="region of interest" description="Disordered" evidence="1">
    <location>
        <begin position="38"/>
        <end position="57"/>
    </location>
</feature>
<evidence type="ECO:0000256" key="1">
    <source>
        <dbReference type="SAM" id="MobiDB-lite"/>
    </source>
</evidence>
<proteinExistence type="predicted"/>